<name>A0A2I2GF12_9EURO</name>
<dbReference type="Pfam" id="PF26053">
    <property type="entry name" value="DUF8016"/>
    <property type="match status" value="1"/>
</dbReference>
<organism evidence="3 4">
    <name type="scientific">Aspergillus steynii IBT 23096</name>
    <dbReference type="NCBI Taxonomy" id="1392250"/>
    <lineage>
        <taxon>Eukaryota</taxon>
        <taxon>Fungi</taxon>
        <taxon>Dikarya</taxon>
        <taxon>Ascomycota</taxon>
        <taxon>Pezizomycotina</taxon>
        <taxon>Eurotiomycetes</taxon>
        <taxon>Eurotiomycetidae</taxon>
        <taxon>Eurotiales</taxon>
        <taxon>Aspergillaceae</taxon>
        <taxon>Aspergillus</taxon>
        <taxon>Aspergillus subgen. Circumdati</taxon>
    </lineage>
</organism>
<dbReference type="PANTHER" id="PTHR46310:SF7">
    <property type="entry name" value="AMIDASE 1"/>
    <property type="match status" value="1"/>
</dbReference>
<accession>A0A2I2GF12</accession>
<dbReference type="Pfam" id="PF01425">
    <property type="entry name" value="Amidase"/>
    <property type="match status" value="1"/>
</dbReference>
<dbReference type="Gene3D" id="3.90.1300.10">
    <property type="entry name" value="Amidase signature (AS) domain"/>
    <property type="match status" value="1"/>
</dbReference>
<protein>
    <submittedName>
        <fullName evidence="3">Amidase signature enzyme</fullName>
    </submittedName>
</protein>
<evidence type="ECO:0000313" key="4">
    <source>
        <dbReference type="Proteomes" id="UP000234275"/>
    </source>
</evidence>
<dbReference type="Proteomes" id="UP000234275">
    <property type="component" value="Unassembled WGS sequence"/>
</dbReference>
<proteinExistence type="predicted"/>
<reference evidence="3 4" key="1">
    <citation type="submission" date="2016-12" db="EMBL/GenBank/DDBJ databases">
        <title>The genomes of Aspergillus section Nigri reveals drivers in fungal speciation.</title>
        <authorList>
            <consortium name="DOE Joint Genome Institute"/>
            <person name="Vesth T.C."/>
            <person name="Nybo J."/>
            <person name="Theobald S."/>
            <person name="Brandl J."/>
            <person name="Frisvad J.C."/>
            <person name="Nielsen K.F."/>
            <person name="Lyhne E.K."/>
            <person name="Kogle M.E."/>
            <person name="Kuo A."/>
            <person name="Riley R."/>
            <person name="Clum A."/>
            <person name="Nolan M."/>
            <person name="Lipzen A."/>
            <person name="Salamov A."/>
            <person name="Henrissat B."/>
            <person name="Wiebenga A."/>
            <person name="De Vries R.P."/>
            <person name="Grigoriev I.V."/>
            <person name="Mortensen U.H."/>
            <person name="Andersen M.R."/>
            <person name="Baker S.E."/>
        </authorList>
    </citation>
    <scope>NUCLEOTIDE SEQUENCE [LARGE SCALE GENOMIC DNA]</scope>
    <source>
        <strain evidence="3 4">IBT 23096</strain>
    </source>
</reference>
<dbReference type="AlphaFoldDB" id="A0A2I2GF12"/>
<dbReference type="VEuPathDB" id="FungiDB:P170DRAFT_422490"/>
<dbReference type="RefSeq" id="XP_024706781.1">
    <property type="nucleotide sequence ID" value="XM_024847437.1"/>
</dbReference>
<evidence type="ECO:0000313" key="3">
    <source>
        <dbReference type="EMBL" id="PLB51479.1"/>
    </source>
</evidence>
<dbReference type="EMBL" id="MSFO01000002">
    <property type="protein sequence ID" value="PLB51479.1"/>
    <property type="molecule type" value="Genomic_DNA"/>
</dbReference>
<dbReference type="PANTHER" id="PTHR46310">
    <property type="entry name" value="AMIDASE 1"/>
    <property type="match status" value="1"/>
</dbReference>
<dbReference type="InterPro" id="IPR058329">
    <property type="entry name" value="Arp1_N"/>
</dbReference>
<dbReference type="SUPFAM" id="SSF75304">
    <property type="entry name" value="Amidase signature (AS) enzymes"/>
    <property type="match status" value="1"/>
</dbReference>
<feature type="domain" description="Amidase" evidence="1">
    <location>
        <begin position="218"/>
        <end position="640"/>
    </location>
</feature>
<evidence type="ECO:0000259" key="1">
    <source>
        <dbReference type="Pfam" id="PF01425"/>
    </source>
</evidence>
<dbReference type="STRING" id="1392250.A0A2I2GF12"/>
<dbReference type="OrthoDB" id="5423360at2759"/>
<dbReference type="GeneID" id="36555136"/>
<feature type="domain" description="Scytalone dehydratase-like protein Arp1 N-terminal" evidence="2">
    <location>
        <begin position="43"/>
        <end position="168"/>
    </location>
</feature>
<keyword evidence="4" id="KW-1185">Reference proteome</keyword>
<sequence>MKGATAVQTTHRSIKALERAPQGIIYESGNTTYFADSKHSRRVLHYSDQKEDDKLIPVTAIVANQTHITGELLEATIGSYLEGDDVISHGFLANIYLSSSFPHSSLDQTAIEYLANRAVDTVFIDSIIFDPVPSGFVSICDTSDRPLPSGPYTAIISDDSITLLTTYRLYIDSFRSFITGMYPSNDGVGTFFPLQSMSSRLWGPIIPVPSRIYSWADQRPLAGVRVAVKDLFDVRGLQTPVGSQAWVSITPIANATAPSIQRLVDFGAVLVGKYKLAQFASGADPWEWMDEHHPFNSRGDGYLTCSASSSGGGCSVAAYDWLDAAIGSDTGASMRLPAAVSGTYGNRPSQGMISFDGAVPLNRAQDTAGVFSRNPVAWARFAKTWYTQEMHQNSAVTGLSPLNVPDTMKFPSRVLYPDEHFPMKNPAAQVILDTFISKMSALFSLDVHHFNLTRMVDNASIYSNTTSPWESIMNASIMLGSWSQHVDVAGPLISEWEARYDGRFPPVEAQWRALWSQFNASLVTQEAYNKALVSKATAVDWFEKNVLYETPESCSESLLLCDIGTGGVPSFREKELNDGPNATYVTLTGQGALPCASICPMFGCADYTIPIGQVDYQSPITMVTEQLPVSVNMIARRGCDLMLFNMVEKMAEAGILQTVKTGRTAFEV</sequence>
<dbReference type="InterPro" id="IPR023631">
    <property type="entry name" value="Amidase_dom"/>
</dbReference>
<gene>
    <name evidence="3" type="ORF">P170DRAFT_422490</name>
</gene>
<dbReference type="InterPro" id="IPR036928">
    <property type="entry name" value="AS_sf"/>
</dbReference>
<evidence type="ECO:0000259" key="2">
    <source>
        <dbReference type="Pfam" id="PF26053"/>
    </source>
</evidence>
<comment type="caution">
    <text evidence="3">The sequence shown here is derived from an EMBL/GenBank/DDBJ whole genome shotgun (WGS) entry which is preliminary data.</text>
</comment>